<dbReference type="EMBL" id="CAUYUJ010014193">
    <property type="protein sequence ID" value="CAK0838026.1"/>
    <property type="molecule type" value="Genomic_DNA"/>
</dbReference>
<dbReference type="Proteomes" id="UP001189429">
    <property type="component" value="Unassembled WGS sequence"/>
</dbReference>
<sequence length="342" mass="36989">MFSPLTPAKVLLAWPAAGSAAIQPLTTLLEGEVLEMVAHPELDVLDRACWPELSRKSCSRASDGAWASLVAAACQRGMARPAEEDQVFHGAGAEPVRAGAGGVEKIKVVGHTRHGLLRFIGIFCPINDYWVRAPRDDDKLPCVGQIAFLYLQEGEEILIGSEDFESCFKLFTLPDKRLGYFSYGKRVPGHVVGMPDREWVRPALRVVPMGWVSPVAVMQAVAREMAFGLAGTPRDAVVQKGRDLPDQSEVSILYFDSYDRLRVADEAAITALAGEDAPEHERCVQVRADLGLPLNASKSLMGATRASLQGGFLDSESGAFGLEPSKGCELAWIGLSLLSQKT</sequence>
<protein>
    <recommendedName>
        <fullName evidence="3">RNA-dependent RNA polymerase</fullName>
    </recommendedName>
</protein>
<accession>A0ABN9SZM8</accession>
<evidence type="ECO:0000313" key="1">
    <source>
        <dbReference type="EMBL" id="CAK0838026.1"/>
    </source>
</evidence>
<evidence type="ECO:0000313" key="2">
    <source>
        <dbReference type="Proteomes" id="UP001189429"/>
    </source>
</evidence>
<evidence type="ECO:0008006" key="3">
    <source>
        <dbReference type="Google" id="ProtNLM"/>
    </source>
</evidence>
<gene>
    <name evidence="1" type="ORF">PCOR1329_LOCUS34063</name>
</gene>
<proteinExistence type="predicted"/>
<keyword evidence="2" id="KW-1185">Reference proteome</keyword>
<comment type="caution">
    <text evidence="1">The sequence shown here is derived from an EMBL/GenBank/DDBJ whole genome shotgun (WGS) entry which is preliminary data.</text>
</comment>
<organism evidence="1 2">
    <name type="scientific">Prorocentrum cordatum</name>
    <dbReference type="NCBI Taxonomy" id="2364126"/>
    <lineage>
        <taxon>Eukaryota</taxon>
        <taxon>Sar</taxon>
        <taxon>Alveolata</taxon>
        <taxon>Dinophyceae</taxon>
        <taxon>Prorocentrales</taxon>
        <taxon>Prorocentraceae</taxon>
        <taxon>Prorocentrum</taxon>
    </lineage>
</organism>
<reference evidence="1" key="1">
    <citation type="submission" date="2023-10" db="EMBL/GenBank/DDBJ databases">
        <authorList>
            <person name="Chen Y."/>
            <person name="Shah S."/>
            <person name="Dougan E. K."/>
            <person name="Thang M."/>
            <person name="Chan C."/>
        </authorList>
    </citation>
    <scope>NUCLEOTIDE SEQUENCE [LARGE SCALE GENOMIC DNA]</scope>
</reference>
<name>A0ABN9SZM8_9DINO</name>